<accession>A0ABX8QSJ5</accession>
<evidence type="ECO:0000313" key="2">
    <source>
        <dbReference type="Proteomes" id="UP001049518"/>
    </source>
</evidence>
<protein>
    <recommendedName>
        <fullName evidence="3">Molecular chaperone DnaJ</fullName>
    </recommendedName>
</protein>
<sequence length="47" mass="5021">MSQERDRRPRKCAAGGHYAEVNGQSNETARVERPWVTCTACGGGGAV</sequence>
<reference evidence="1" key="1">
    <citation type="submission" date="2020-07" db="EMBL/GenBank/DDBJ databases">
        <authorList>
            <person name="Tarantini F.S."/>
            <person name="Hong K.W."/>
            <person name="Chan K.G."/>
        </authorList>
    </citation>
    <scope>NUCLEOTIDE SEQUENCE</scope>
    <source>
        <strain evidence="1">32-07</strain>
    </source>
</reference>
<evidence type="ECO:0008006" key="3">
    <source>
        <dbReference type="Google" id="ProtNLM"/>
    </source>
</evidence>
<dbReference type="Proteomes" id="UP001049518">
    <property type="component" value="Chromosome"/>
</dbReference>
<name>A0ABX8QSJ5_9ACTN</name>
<evidence type="ECO:0000313" key="1">
    <source>
        <dbReference type="EMBL" id="QXJ21690.1"/>
    </source>
</evidence>
<gene>
    <name evidence="1" type="ORF">AGRA3207_002568</name>
</gene>
<proteinExistence type="predicted"/>
<keyword evidence="2" id="KW-1185">Reference proteome</keyword>
<organism evidence="1 2">
    <name type="scientific">Actinomadura graeca</name>
    <dbReference type="NCBI Taxonomy" id="2750812"/>
    <lineage>
        <taxon>Bacteria</taxon>
        <taxon>Bacillati</taxon>
        <taxon>Actinomycetota</taxon>
        <taxon>Actinomycetes</taxon>
        <taxon>Streptosporangiales</taxon>
        <taxon>Thermomonosporaceae</taxon>
        <taxon>Actinomadura</taxon>
    </lineage>
</organism>
<dbReference type="EMBL" id="CP059572">
    <property type="protein sequence ID" value="QXJ21690.1"/>
    <property type="molecule type" value="Genomic_DNA"/>
</dbReference>
<dbReference type="RefSeq" id="WP_231334860.1">
    <property type="nucleotide sequence ID" value="NZ_CP059572.1"/>
</dbReference>